<dbReference type="Proteomes" id="UP000601435">
    <property type="component" value="Unassembled WGS sequence"/>
</dbReference>
<protein>
    <submittedName>
        <fullName evidence="2">PpdK protein</fullName>
    </submittedName>
</protein>
<accession>A0A812ZDD8</accession>
<feature type="compositionally biased region" description="Low complexity" evidence="1">
    <location>
        <begin position="92"/>
        <end position="106"/>
    </location>
</feature>
<sequence>MEQWSSDLSEGYNWRDPEWCRVGPWWKLFRLETARAKPRDELRQDGGESKEPKVLPSQATFLINLRMLSGKAPWSLDDVVSSGAQESNYTNDQAASPTSQQATQDSWRCDEGIPLIGSCTFSK</sequence>
<comment type="caution">
    <text evidence="2">The sequence shown here is derived from an EMBL/GenBank/DDBJ whole genome shotgun (WGS) entry which is preliminary data.</text>
</comment>
<evidence type="ECO:0000313" key="3">
    <source>
        <dbReference type="Proteomes" id="UP000601435"/>
    </source>
</evidence>
<proteinExistence type="predicted"/>
<dbReference type="AlphaFoldDB" id="A0A812ZDD8"/>
<evidence type="ECO:0000313" key="2">
    <source>
        <dbReference type="EMBL" id="CAE7823250.1"/>
    </source>
</evidence>
<evidence type="ECO:0000256" key="1">
    <source>
        <dbReference type="SAM" id="MobiDB-lite"/>
    </source>
</evidence>
<reference evidence="2" key="1">
    <citation type="submission" date="2021-02" db="EMBL/GenBank/DDBJ databases">
        <authorList>
            <person name="Dougan E. K."/>
            <person name="Rhodes N."/>
            <person name="Thang M."/>
            <person name="Chan C."/>
        </authorList>
    </citation>
    <scope>NUCLEOTIDE SEQUENCE</scope>
</reference>
<dbReference type="EMBL" id="CAJNJA010047264">
    <property type="protein sequence ID" value="CAE7823250.1"/>
    <property type="molecule type" value="Genomic_DNA"/>
</dbReference>
<organism evidence="2 3">
    <name type="scientific">Symbiodinium necroappetens</name>
    <dbReference type="NCBI Taxonomy" id="1628268"/>
    <lineage>
        <taxon>Eukaryota</taxon>
        <taxon>Sar</taxon>
        <taxon>Alveolata</taxon>
        <taxon>Dinophyceae</taxon>
        <taxon>Suessiales</taxon>
        <taxon>Symbiodiniaceae</taxon>
        <taxon>Symbiodinium</taxon>
    </lineage>
</organism>
<gene>
    <name evidence="2" type="primary">ppdK</name>
    <name evidence="2" type="ORF">SNEC2469_LOCUS24522</name>
</gene>
<feature type="region of interest" description="Disordered" evidence="1">
    <location>
        <begin position="85"/>
        <end position="107"/>
    </location>
</feature>
<keyword evidence="3" id="KW-1185">Reference proteome</keyword>
<name>A0A812ZDD8_9DINO</name>